<sequence>MRQQQVNLGHTQFKKRNKIKNCTPRLIPTKIKKAVKFALLIIER</sequence>
<comment type="caution">
    <text evidence="1">The sequence shown here is derived from an EMBL/GenBank/DDBJ whole genome shotgun (WGS) entry which is preliminary data.</text>
</comment>
<name>K6YY67_9ALTE</name>
<keyword evidence="2" id="KW-1185">Reference proteome</keyword>
<gene>
    <name evidence="1" type="ORF">GLIP_3563</name>
</gene>
<organism evidence="1 2">
    <name type="scientific">Aliiglaciecola lipolytica E3</name>
    <dbReference type="NCBI Taxonomy" id="1127673"/>
    <lineage>
        <taxon>Bacteria</taxon>
        <taxon>Pseudomonadati</taxon>
        <taxon>Pseudomonadota</taxon>
        <taxon>Gammaproteobacteria</taxon>
        <taxon>Alteromonadales</taxon>
        <taxon>Alteromonadaceae</taxon>
        <taxon>Aliiglaciecola</taxon>
    </lineage>
</organism>
<proteinExistence type="predicted"/>
<evidence type="ECO:0000313" key="2">
    <source>
        <dbReference type="Proteomes" id="UP000006334"/>
    </source>
</evidence>
<accession>K6YY67</accession>
<dbReference type="Proteomes" id="UP000006334">
    <property type="component" value="Unassembled WGS sequence"/>
</dbReference>
<reference evidence="1 2" key="1">
    <citation type="journal article" date="2017" name="Antonie Van Leeuwenhoek">
        <title>Rhizobium rhizosphaerae sp. nov., a novel species isolated from rice rhizosphere.</title>
        <authorList>
            <person name="Zhao J.J."/>
            <person name="Zhang J."/>
            <person name="Zhang R.J."/>
            <person name="Zhang C.W."/>
            <person name="Yin H.Q."/>
            <person name="Zhang X.X."/>
        </authorList>
    </citation>
    <scope>NUCLEOTIDE SEQUENCE [LARGE SCALE GENOMIC DNA]</scope>
    <source>
        <strain evidence="1 2">E3</strain>
    </source>
</reference>
<evidence type="ECO:0000313" key="1">
    <source>
        <dbReference type="EMBL" id="GAC16175.1"/>
    </source>
</evidence>
<dbReference type="EMBL" id="BAEN01000067">
    <property type="protein sequence ID" value="GAC16175.1"/>
    <property type="molecule type" value="Genomic_DNA"/>
</dbReference>
<protein>
    <submittedName>
        <fullName evidence="1">Uncharacterized protein</fullName>
    </submittedName>
</protein>
<dbReference type="AlphaFoldDB" id="K6YY67"/>